<name>A0A8S4I1J8_9NEOP</name>
<evidence type="ECO:0000256" key="13">
    <source>
        <dbReference type="SAM" id="Phobius"/>
    </source>
</evidence>
<accession>A0A8S4I1J8</accession>
<keyword evidence="9" id="KW-0675">Receptor</keyword>
<keyword evidence="10" id="KW-0325">Glycoprotein</keyword>
<dbReference type="Proteomes" id="UP000838878">
    <property type="component" value="Chromosome 1"/>
</dbReference>
<dbReference type="GO" id="GO:0005901">
    <property type="term" value="C:caveola"/>
    <property type="evidence" value="ECO:0007669"/>
    <property type="project" value="UniProtKB-SubCell"/>
</dbReference>
<dbReference type="EMBL" id="OV170221">
    <property type="protein sequence ID" value="CAH0712914.1"/>
    <property type="molecule type" value="Genomic_DNA"/>
</dbReference>
<dbReference type="PANTHER" id="PTHR11923:SF110">
    <property type="entry name" value="SCAVENGER RECEPTOR CLASS B MEMBER 1"/>
    <property type="match status" value="1"/>
</dbReference>
<evidence type="ECO:0000256" key="8">
    <source>
        <dbReference type="ARBA" id="ARBA00023157"/>
    </source>
</evidence>
<reference evidence="14" key="1">
    <citation type="submission" date="2021-12" db="EMBL/GenBank/DDBJ databases">
        <authorList>
            <person name="Martin H S."/>
        </authorList>
    </citation>
    <scope>NUCLEOTIDE SEQUENCE</scope>
</reference>
<dbReference type="PANTHER" id="PTHR11923">
    <property type="entry name" value="SCAVENGER RECEPTOR CLASS B TYPE-1 SR-B1"/>
    <property type="match status" value="1"/>
</dbReference>
<dbReference type="GO" id="GO:0005764">
    <property type="term" value="C:lysosome"/>
    <property type="evidence" value="ECO:0007669"/>
    <property type="project" value="InterPro"/>
</dbReference>
<feature type="transmembrane region" description="Helical" evidence="13">
    <location>
        <begin position="78"/>
        <end position="99"/>
    </location>
</feature>
<evidence type="ECO:0000256" key="5">
    <source>
        <dbReference type="ARBA" id="ARBA00022692"/>
    </source>
</evidence>
<evidence type="ECO:0000256" key="9">
    <source>
        <dbReference type="ARBA" id="ARBA00023170"/>
    </source>
</evidence>
<evidence type="ECO:0000256" key="3">
    <source>
        <dbReference type="ARBA" id="ARBA00010532"/>
    </source>
</evidence>
<evidence type="ECO:0000256" key="7">
    <source>
        <dbReference type="ARBA" id="ARBA00023136"/>
    </source>
</evidence>
<protein>
    <recommendedName>
        <fullName evidence="11">Scavenger receptor class B member 1</fullName>
    </recommendedName>
    <alternativeName>
        <fullName evidence="12">SR-BI</fullName>
    </alternativeName>
</protein>
<dbReference type="GO" id="GO:0005044">
    <property type="term" value="F:scavenger receptor activity"/>
    <property type="evidence" value="ECO:0007669"/>
    <property type="project" value="InterPro"/>
</dbReference>
<gene>
    <name evidence="14" type="ORF">BINO364_LOCUS129</name>
</gene>
<evidence type="ECO:0000256" key="6">
    <source>
        <dbReference type="ARBA" id="ARBA00022989"/>
    </source>
</evidence>
<dbReference type="OrthoDB" id="18585at2759"/>
<dbReference type="InterPro" id="IPR002159">
    <property type="entry name" value="CD36_fam"/>
</dbReference>
<dbReference type="PRINTS" id="PR01611">
    <property type="entry name" value="LIMPII"/>
</dbReference>
<keyword evidence="6 13" id="KW-1133">Transmembrane helix</keyword>
<evidence type="ECO:0000256" key="4">
    <source>
        <dbReference type="ARBA" id="ARBA00022475"/>
    </source>
</evidence>
<comment type="similarity">
    <text evidence="3">Belongs to the CD36 family.</text>
</comment>
<feature type="transmembrane region" description="Helical" evidence="13">
    <location>
        <begin position="524"/>
        <end position="546"/>
    </location>
</feature>
<dbReference type="Pfam" id="PF01130">
    <property type="entry name" value="CD36"/>
    <property type="match status" value="1"/>
</dbReference>
<evidence type="ECO:0000256" key="11">
    <source>
        <dbReference type="ARBA" id="ARBA00040821"/>
    </source>
</evidence>
<evidence type="ECO:0000256" key="2">
    <source>
        <dbReference type="ARBA" id="ARBA00004651"/>
    </source>
</evidence>
<dbReference type="InterPro" id="IPR005429">
    <property type="entry name" value="LimpII"/>
</dbReference>
<comment type="subcellular location">
    <subcellularLocation>
        <location evidence="2">Cell membrane</location>
        <topology evidence="2">Multi-pass membrane protein</topology>
    </subcellularLocation>
    <subcellularLocation>
        <location evidence="1">Membrane</location>
        <location evidence="1">Caveola</location>
        <topology evidence="1">Multi-pass membrane protein</topology>
    </subcellularLocation>
</comment>
<evidence type="ECO:0000313" key="15">
    <source>
        <dbReference type="Proteomes" id="UP000838878"/>
    </source>
</evidence>
<evidence type="ECO:0000256" key="1">
    <source>
        <dbReference type="ARBA" id="ARBA00004189"/>
    </source>
</evidence>
<proteinExistence type="inferred from homology"/>
<evidence type="ECO:0000313" key="14">
    <source>
        <dbReference type="EMBL" id="CAH0712914.1"/>
    </source>
</evidence>
<evidence type="ECO:0000256" key="10">
    <source>
        <dbReference type="ARBA" id="ARBA00023180"/>
    </source>
</evidence>
<sequence length="570" mass="63648">MAHQDLDKTTSASLMLPKEDEKVVIIAPSHGGKILIREDTILANLQGCAGCGRTQFACSGVKKQWSALCWGQQSDKKYYCSLLILSTTFALSLIGTIFFCFTNTINDAILSNMVIRNNTLAYSMWRRPSVHPLMKVHIFNYTNTKQVQSGMESKFKVEDVGPFVYEQYLERVNIKFEGDKLSYQERNNFKFLPELSVGPQFDQVYVPNLPLLGVAAKASNMPFFVQLGLISSLNTIADHNDAFLKLPVQRFLWGYDDTIISIAKPILSLQGQLNFDKFGLLVTKNGTTSDRFTINTGENDKNKMNILEKFNGEAQLPFWGSADCNSIEASDGTIFPPSMLDRNSSLYIFFPNLCRRLPFKYIRDVEIADGVHLLRYGMPDDVFDDPKNNPANECYCETDSGICPPRGVINVTECAMGAPALASFPHFHRGDPMLREQILGLDPKEGLHDSYVDIHPTLGIALSGKSSLQLNIQVKKTDAFGALRNLKNGLILPIAWIEMSVEELPESLQTLVYHGTYSTAAAQLGLTVFFVLALTVSSLCLFVMIVRRRRKPCATLKVIPIDAEMKSELT</sequence>
<evidence type="ECO:0000256" key="12">
    <source>
        <dbReference type="ARBA" id="ARBA00042244"/>
    </source>
</evidence>
<feature type="non-terminal residue" evidence="14">
    <location>
        <position position="570"/>
    </location>
</feature>
<dbReference type="PRINTS" id="PR01609">
    <property type="entry name" value="CD36FAMILY"/>
</dbReference>
<keyword evidence="7 13" id="KW-0472">Membrane</keyword>
<keyword evidence="15" id="KW-1185">Reference proteome</keyword>
<keyword evidence="5 13" id="KW-0812">Transmembrane</keyword>
<keyword evidence="4" id="KW-1003">Cell membrane</keyword>
<keyword evidence="8" id="KW-1015">Disulfide bond</keyword>
<organism evidence="14 15">
    <name type="scientific">Brenthis ino</name>
    <name type="common">lesser marbled fritillary</name>
    <dbReference type="NCBI Taxonomy" id="405034"/>
    <lineage>
        <taxon>Eukaryota</taxon>
        <taxon>Metazoa</taxon>
        <taxon>Ecdysozoa</taxon>
        <taxon>Arthropoda</taxon>
        <taxon>Hexapoda</taxon>
        <taxon>Insecta</taxon>
        <taxon>Pterygota</taxon>
        <taxon>Neoptera</taxon>
        <taxon>Endopterygota</taxon>
        <taxon>Lepidoptera</taxon>
        <taxon>Glossata</taxon>
        <taxon>Ditrysia</taxon>
        <taxon>Papilionoidea</taxon>
        <taxon>Nymphalidae</taxon>
        <taxon>Heliconiinae</taxon>
        <taxon>Argynnini</taxon>
        <taxon>Brenthis</taxon>
    </lineage>
</organism>
<dbReference type="AlphaFoldDB" id="A0A8S4I1J8"/>